<dbReference type="HOGENOM" id="CLU_1172589_0_0_1"/>
<dbReference type="PROSITE" id="PS50042">
    <property type="entry name" value="CNMP_BINDING_3"/>
    <property type="match status" value="1"/>
</dbReference>
<dbReference type="Proteomes" id="UP000011087">
    <property type="component" value="Unassembled WGS sequence"/>
</dbReference>
<sequence length="237" mass="25914">MSSEPPRSASPFLLSLLQGKDVSKARHDALATRSRSHRSLKLKDQPQTSPGDSPPPGITKYFDEEILLDALLVLKDSPVFRGISEDALSSLIPKARFDRLMYGSCVRKEGKVDEDMIVVMEGQVSIHRSVTLPDHCKAAYASFRFLSKQDSKSKIPGREHQDVNLTVAVGSKGTVLGDLTAGDRASASISRFLNVAENLASVKSEAKKTFSWTDLLPGHVSQSKSLDMSKDKVRSCK</sequence>
<dbReference type="InterPro" id="IPR014710">
    <property type="entry name" value="RmlC-like_jellyroll"/>
</dbReference>
<dbReference type="Gene3D" id="2.60.120.10">
    <property type="entry name" value="Jelly Rolls"/>
    <property type="match status" value="1"/>
</dbReference>
<dbReference type="PaxDb" id="55529-EKX46255"/>
<evidence type="ECO:0000256" key="1">
    <source>
        <dbReference type="SAM" id="MobiDB-lite"/>
    </source>
</evidence>
<dbReference type="SUPFAM" id="SSF51206">
    <property type="entry name" value="cAMP-binding domain-like"/>
    <property type="match status" value="1"/>
</dbReference>
<evidence type="ECO:0000313" key="5">
    <source>
        <dbReference type="Proteomes" id="UP000011087"/>
    </source>
</evidence>
<dbReference type="AlphaFoldDB" id="L1JDS2"/>
<evidence type="ECO:0000313" key="4">
    <source>
        <dbReference type="EnsemblProtists" id="EKX46255"/>
    </source>
</evidence>
<name>L1JDS2_GUITC</name>
<dbReference type="EnsemblProtists" id="EKX46255">
    <property type="protein sequence ID" value="EKX46255"/>
    <property type="gene ID" value="GUITHDRAFT_138360"/>
</dbReference>
<dbReference type="EMBL" id="JH992995">
    <property type="protein sequence ID" value="EKX46255.1"/>
    <property type="molecule type" value="Genomic_DNA"/>
</dbReference>
<reference evidence="5" key="2">
    <citation type="submission" date="2012-11" db="EMBL/GenBank/DDBJ databases">
        <authorList>
            <person name="Kuo A."/>
            <person name="Curtis B.A."/>
            <person name="Tanifuji G."/>
            <person name="Burki F."/>
            <person name="Gruber A."/>
            <person name="Irimia M."/>
            <person name="Maruyama S."/>
            <person name="Arias M.C."/>
            <person name="Ball S.G."/>
            <person name="Gile G.H."/>
            <person name="Hirakawa Y."/>
            <person name="Hopkins J.F."/>
            <person name="Rensing S.A."/>
            <person name="Schmutz J."/>
            <person name="Symeonidi A."/>
            <person name="Elias M."/>
            <person name="Eveleigh R.J."/>
            <person name="Herman E.K."/>
            <person name="Klute M.J."/>
            <person name="Nakayama T."/>
            <person name="Obornik M."/>
            <person name="Reyes-Prieto A."/>
            <person name="Armbrust E.V."/>
            <person name="Aves S.J."/>
            <person name="Beiko R.G."/>
            <person name="Coutinho P."/>
            <person name="Dacks J.B."/>
            <person name="Durnford D.G."/>
            <person name="Fast N.M."/>
            <person name="Green B.R."/>
            <person name="Grisdale C."/>
            <person name="Hempe F."/>
            <person name="Henrissat B."/>
            <person name="Hoppner M.P."/>
            <person name="Ishida K.-I."/>
            <person name="Kim E."/>
            <person name="Koreny L."/>
            <person name="Kroth P.G."/>
            <person name="Liu Y."/>
            <person name="Malik S.-B."/>
            <person name="Maier U.G."/>
            <person name="McRose D."/>
            <person name="Mock T."/>
            <person name="Neilson J.A."/>
            <person name="Onodera N.T."/>
            <person name="Poole A.M."/>
            <person name="Pritham E.J."/>
            <person name="Richards T.A."/>
            <person name="Rocap G."/>
            <person name="Roy S.W."/>
            <person name="Sarai C."/>
            <person name="Schaack S."/>
            <person name="Shirato S."/>
            <person name="Slamovits C.H."/>
            <person name="Spencer D.F."/>
            <person name="Suzuki S."/>
            <person name="Worden A.Z."/>
            <person name="Zauner S."/>
            <person name="Barry K."/>
            <person name="Bell C."/>
            <person name="Bharti A.K."/>
            <person name="Crow J.A."/>
            <person name="Grimwood J."/>
            <person name="Kramer R."/>
            <person name="Lindquist E."/>
            <person name="Lucas S."/>
            <person name="Salamov A."/>
            <person name="McFadden G.I."/>
            <person name="Lane C.E."/>
            <person name="Keeling P.J."/>
            <person name="Gray M.W."/>
            <person name="Grigoriev I.V."/>
            <person name="Archibald J.M."/>
        </authorList>
    </citation>
    <scope>NUCLEOTIDE SEQUENCE</scope>
    <source>
        <strain evidence="5">CCMP2712</strain>
    </source>
</reference>
<dbReference type="InterPro" id="IPR000595">
    <property type="entry name" value="cNMP-bd_dom"/>
</dbReference>
<dbReference type="InterPro" id="IPR018490">
    <property type="entry name" value="cNMP-bd_dom_sf"/>
</dbReference>
<gene>
    <name evidence="3" type="ORF">GUITHDRAFT_138360</name>
</gene>
<evidence type="ECO:0000313" key="3">
    <source>
        <dbReference type="EMBL" id="EKX46255.1"/>
    </source>
</evidence>
<feature type="domain" description="Cyclic nucleotide-binding" evidence="2">
    <location>
        <begin position="79"/>
        <end position="126"/>
    </location>
</feature>
<dbReference type="RefSeq" id="XP_005833235.1">
    <property type="nucleotide sequence ID" value="XM_005833178.1"/>
</dbReference>
<reference evidence="4" key="3">
    <citation type="submission" date="2016-03" db="UniProtKB">
        <authorList>
            <consortium name="EnsemblProtists"/>
        </authorList>
    </citation>
    <scope>IDENTIFICATION</scope>
</reference>
<organism evidence="3">
    <name type="scientific">Guillardia theta (strain CCMP2712)</name>
    <name type="common">Cryptophyte</name>
    <dbReference type="NCBI Taxonomy" id="905079"/>
    <lineage>
        <taxon>Eukaryota</taxon>
        <taxon>Cryptophyceae</taxon>
        <taxon>Pyrenomonadales</taxon>
        <taxon>Geminigeraceae</taxon>
        <taxon>Guillardia</taxon>
    </lineage>
</organism>
<feature type="region of interest" description="Disordered" evidence="1">
    <location>
        <begin position="24"/>
        <end position="57"/>
    </location>
</feature>
<accession>L1JDS2</accession>
<keyword evidence="5" id="KW-1185">Reference proteome</keyword>
<dbReference type="GeneID" id="17302971"/>
<protein>
    <recommendedName>
        <fullName evidence="2">Cyclic nucleotide-binding domain-containing protein</fullName>
    </recommendedName>
</protein>
<reference evidence="3 5" key="1">
    <citation type="journal article" date="2012" name="Nature">
        <title>Algal genomes reveal evolutionary mosaicism and the fate of nucleomorphs.</title>
        <authorList>
            <consortium name="DOE Joint Genome Institute"/>
            <person name="Curtis B.A."/>
            <person name="Tanifuji G."/>
            <person name="Burki F."/>
            <person name="Gruber A."/>
            <person name="Irimia M."/>
            <person name="Maruyama S."/>
            <person name="Arias M.C."/>
            <person name="Ball S.G."/>
            <person name="Gile G.H."/>
            <person name="Hirakawa Y."/>
            <person name="Hopkins J.F."/>
            <person name="Kuo A."/>
            <person name="Rensing S.A."/>
            <person name="Schmutz J."/>
            <person name="Symeonidi A."/>
            <person name="Elias M."/>
            <person name="Eveleigh R.J."/>
            <person name="Herman E.K."/>
            <person name="Klute M.J."/>
            <person name="Nakayama T."/>
            <person name="Obornik M."/>
            <person name="Reyes-Prieto A."/>
            <person name="Armbrust E.V."/>
            <person name="Aves S.J."/>
            <person name="Beiko R.G."/>
            <person name="Coutinho P."/>
            <person name="Dacks J.B."/>
            <person name="Durnford D.G."/>
            <person name="Fast N.M."/>
            <person name="Green B.R."/>
            <person name="Grisdale C.J."/>
            <person name="Hempel F."/>
            <person name="Henrissat B."/>
            <person name="Hoppner M.P."/>
            <person name="Ishida K."/>
            <person name="Kim E."/>
            <person name="Koreny L."/>
            <person name="Kroth P.G."/>
            <person name="Liu Y."/>
            <person name="Malik S.B."/>
            <person name="Maier U.G."/>
            <person name="McRose D."/>
            <person name="Mock T."/>
            <person name="Neilson J.A."/>
            <person name="Onodera N.T."/>
            <person name="Poole A.M."/>
            <person name="Pritham E.J."/>
            <person name="Richards T.A."/>
            <person name="Rocap G."/>
            <person name="Roy S.W."/>
            <person name="Sarai C."/>
            <person name="Schaack S."/>
            <person name="Shirato S."/>
            <person name="Slamovits C.H."/>
            <person name="Spencer D.F."/>
            <person name="Suzuki S."/>
            <person name="Worden A.Z."/>
            <person name="Zauner S."/>
            <person name="Barry K."/>
            <person name="Bell C."/>
            <person name="Bharti A.K."/>
            <person name="Crow J.A."/>
            <person name="Grimwood J."/>
            <person name="Kramer R."/>
            <person name="Lindquist E."/>
            <person name="Lucas S."/>
            <person name="Salamov A."/>
            <person name="McFadden G.I."/>
            <person name="Lane C.E."/>
            <person name="Keeling P.J."/>
            <person name="Gray M.W."/>
            <person name="Grigoriev I.V."/>
            <person name="Archibald J.M."/>
        </authorList>
    </citation>
    <scope>NUCLEOTIDE SEQUENCE</scope>
    <source>
        <strain evidence="3 5">CCMP2712</strain>
    </source>
</reference>
<dbReference type="KEGG" id="gtt:GUITHDRAFT_138360"/>
<evidence type="ECO:0000259" key="2">
    <source>
        <dbReference type="PROSITE" id="PS50042"/>
    </source>
</evidence>
<proteinExistence type="predicted"/>